<dbReference type="GO" id="GO:0003841">
    <property type="term" value="F:1-acylglycerol-3-phosphate O-acyltransferase activity"/>
    <property type="evidence" value="ECO:0007669"/>
    <property type="project" value="TreeGrafter"/>
</dbReference>
<evidence type="ECO:0000259" key="5">
    <source>
        <dbReference type="SMART" id="SM00563"/>
    </source>
</evidence>
<keyword evidence="4" id="KW-1133">Transmembrane helix</keyword>
<gene>
    <name evidence="6" type="ORF">FNU76_09830</name>
</gene>
<dbReference type="GO" id="GO:0006654">
    <property type="term" value="P:phosphatidic acid biosynthetic process"/>
    <property type="evidence" value="ECO:0007669"/>
    <property type="project" value="TreeGrafter"/>
</dbReference>
<keyword evidence="7" id="KW-1185">Reference proteome</keyword>
<protein>
    <submittedName>
        <fullName evidence="6">1-acyl-sn-glycerol-3-phosphate acyltransferase</fullName>
    </submittedName>
</protein>
<keyword evidence="2 6" id="KW-0808">Transferase</keyword>
<dbReference type="Pfam" id="PF01553">
    <property type="entry name" value="Acyltransferase"/>
    <property type="match status" value="1"/>
</dbReference>
<evidence type="ECO:0000256" key="1">
    <source>
        <dbReference type="ARBA" id="ARBA00005189"/>
    </source>
</evidence>
<evidence type="ECO:0000256" key="2">
    <source>
        <dbReference type="ARBA" id="ARBA00022679"/>
    </source>
</evidence>
<dbReference type="EMBL" id="CP041730">
    <property type="protein sequence ID" value="QDQ26639.1"/>
    <property type="molecule type" value="Genomic_DNA"/>
</dbReference>
<dbReference type="SUPFAM" id="SSF69593">
    <property type="entry name" value="Glycerol-3-phosphate (1)-acyltransferase"/>
    <property type="match status" value="1"/>
</dbReference>
<dbReference type="CDD" id="cd07989">
    <property type="entry name" value="LPLAT_AGPAT-like"/>
    <property type="match status" value="1"/>
</dbReference>
<dbReference type="SMART" id="SM00563">
    <property type="entry name" value="PlsC"/>
    <property type="match status" value="1"/>
</dbReference>
<feature type="domain" description="Phospholipid/glycerol acyltransferase" evidence="5">
    <location>
        <begin position="71"/>
        <end position="185"/>
    </location>
</feature>
<proteinExistence type="predicted"/>
<feature type="transmembrane region" description="Helical" evidence="4">
    <location>
        <begin position="6"/>
        <end position="30"/>
    </location>
</feature>
<comment type="pathway">
    <text evidence="1">Lipid metabolism.</text>
</comment>
<name>A0A516SEP4_9NEIS</name>
<keyword evidence="4" id="KW-0472">Membrane</keyword>
<reference evidence="7" key="1">
    <citation type="submission" date="2019-07" db="EMBL/GenBank/DDBJ databases">
        <title>Chitinimonas sp. nov., isolated from Ny-Alesund, arctica soil.</title>
        <authorList>
            <person name="Xu Q."/>
            <person name="Peng F."/>
        </authorList>
    </citation>
    <scope>NUCLEOTIDE SEQUENCE [LARGE SCALE GENOMIC DNA]</scope>
    <source>
        <strain evidence="7">R3-44</strain>
    </source>
</reference>
<dbReference type="KEGG" id="cari:FNU76_09830"/>
<dbReference type="InterPro" id="IPR002123">
    <property type="entry name" value="Plipid/glycerol_acylTrfase"/>
</dbReference>
<dbReference type="AlphaFoldDB" id="A0A516SEP4"/>
<dbReference type="RefSeq" id="WP_144278033.1">
    <property type="nucleotide sequence ID" value="NZ_CP041730.1"/>
</dbReference>
<organism evidence="6 7">
    <name type="scientific">Chitinimonas arctica</name>
    <dbReference type="NCBI Taxonomy" id="2594795"/>
    <lineage>
        <taxon>Bacteria</taxon>
        <taxon>Pseudomonadati</taxon>
        <taxon>Pseudomonadota</taxon>
        <taxon>Betaproteobacteria</taxon>
        <taxon>Neisseriales</taxon>
        <taxon>Chitinibacteraceae</taxon>
        <taxon>Chitinimonas</taxon>
    </lineage>
</organism>
<dbReference type="Proteomes" id="UP000317550">
    <property type="component" value="Chromosome"/>
</dbReference>
<evidence type="ECO:0000313" key="7">
    <source>
        <dbReference type="Proteomes" id="UP000317550"/>
    </source>
</evidence>
<evidence type="ECO:0000256" key="3">
    <source>
        <dbReference type="ARBA" id="ARBA00023315"/>
    </source>
</evidence>
<dbReference type="PANTHER" id="PTHR10434">
    <property type="entry name" value="1-ACYL-SN-GLYCEROL-3-PHOSPHATE ACYLTRANSFERASE"/>
    <property type="match status" value="1"/>
</dbReference>
<sequence>MIWLRSTLYLLGWAVNTVLCAIACMLALPLPYRFRYGLVRYWARFALKWLEITCGLKSKVIGLEHLPSDAAVVMSKHQSAFETLALLKLLPFTAWVIKRELLWIPFFGWGIWSVRPIAIDRSNRAAAARQLISQGGERLKQGSWIVIFPEGTRISAGQRGNYKSGGARVACALSAPVVPVAVNSGEFWPRNSFLKYPGVTTISFGPAIATAGRKPEEVSREVEAWIEGEMVRISGVGPCWPRNKKPEQVHGPLAA</sequence>
<dbReference type="PANTHER" id="PTHR10434:SF40">
    <property type="entry name" value="1-ACYL-SN-GLYCEROL-3-PHOSPHATE ACYLTRANSFERASE"/>
    <property type="match status" value="1"/>
</dbReference>
<accession>A0A516SEP4</accession>
<dbReference type="OrthoDB" id="9808424at2"/>
<keyword evidence="4" id="KW-0812">Transmembrane</keyword>
<evidence type="ECO:0000256" key="4">
    <source>
        <dbReference type="SAM" id="Phobius"/>
    </source>
</evidence>
<evidence type="ECO:0000313" key="6">
    <source>
        <dbReference type="EMBL" id="QDQ26639.1"/>
    </source>
</evidence>
<keyword evidence="3 6" id="KW-0012">Acyltransferase</keyword>